<dbReference type="eggNOG" id="arCOG09081">
    <property type="taxonomic scope" value="Archaea"/>
</dbReference>
<dbReference type="Proteomes" id="UP000011661">
    <property type="component" value="Unassembled WGS sequence"/>
</dbReference>
<comment type="caution">
    <text evidence="2">The sequence shown here is derived from an EMBL/GenBank/DDBJ whole genome shotgun (WGS) entry which is preliminary data.</text>
</comment>
<gene>
    <name evidence="2" type="ORF">C495_07183</name>
</gene>
<protein>
    <recommendedName>
        <fullName evidence="1">DUF7974 domain-containing protein</fullName>
    </recommendedName>
</protein>
<evidence type="ECO:0000313" key="3">
    <source>
        <dbReference type="Proteomes" id="UP000011661"/>
    </source>
</evidence>
<dbReference type="Gene3D" id="2.60.40.2360">
    <property type="entry name" value="Intracellular proteinase inhibitor BsuPI"/>
    <property type="match status" value="1"/>
</dbReference>
<reference evidence="2 3" key="1">
    <citation type="journal article" date="2014" name="PLoS Genet.">
        <title>Phylogenetically driven sequencing of extremely halophilic archaea reveals strategies for static and dynamic osmo-response.</title>
        <authorList>
            <person name="Becker E.A."/>
            <person name="Seitzer P.M."/>
            <person name="Tritt A."/>
            <person name="Larsen D."/>
            <person name="Krusor M."/>
            <person name="Yao A.I."/>
            <person name="Wu D."/>
            <person name="Madern D."/>
            <person name="Eisen J.A."/>
            <person name="Darling A.E."/>
            <person name="Facciotti M.T."/>
        </authorList>
    </citation>
    <scope>NUCLEOTIDE SEQUENCE [LARGE SCALE GENOMIC DNA]</scope>
    <source>
        <strain evidence="2 3">JCM 14089</strain>
    </source>
</reference>
<accession>L9WAD8</accession>
<name>L9WAD8_9EURY</name>
<keyword evidence="3" id="KW-1185">Reference proteome</keyword>
<sequence>MVGPQPSHDTDVDDEFGLESEDSRYTVTTFLSALVPTALARRAIAISLETEQAVYEPDESVEFTVEFTNRLPVPVAVPTPRQRRWGWTVDGDLEASDERRFTRDRPSTFRFGGGERKRVTVTWNGRLERVEEGVHESVVPEPGEYEIRAFIATRETRHQPSDAATIRIGRDTD</sequence>
<dbReference type="OrthoDB" id="196304at2157"/>
<dbReference type="InterPro" id="IPR038144">
    <property type="entry name" value="IPI"/>
</dbReference>
<organism evidence="2 3">
    <name type="scientific">Natronorubrum sulfidifaciens JCM 14089</name>
    <dbReference type="NCBI Taxonomy" id="1230460"/>
    <lineage>
        <taxon>Archaea</taxon>
        <taxon>Methanobacteriati</taxon>
        <taxon>Methanobacteriota</taxon>
        <taxon>Stenosarchaea group</taxon>
        <taxon>Halobacteria</taxon>
        <taxon>Halobacteriales</taxon>
        <taxon>Natrialbaceae</taxon>
        <taxon>Natronorubrum</taxon>
    </lineage>
</organism>
<dbReference type="AlphaFoldDB" id="L9WAD8"/>
<feature type="domain" description="DUF7974" evidence="1">
    <location>
        <begin position="33"/>
        <end position="168"/>
    </location>
</feature>
<dbReference type="STRING" id="1230460.C495_07183"/>
<proteinExistence type="predicted"/>
<dbReference type="EMBL" id="AOHX01000030">
    <property type="protein sequence ID" value="ELY46337.1"/>
    <property type="molecule type" value="Genomic_DNA"/>
</dbReference>
<evidence type="ECO:0000259" key="1">
    <source>
        <dbReference type="Pfam" id="PF25929"/>
    </source>
</evidence>
<dbReference type="PATRIC" id="fig|1230460.4.peg.1447"/>
<dbReference type="Pfam" id="PF25929">
    <property type="entry name" value="DUF7974"/>
    <property type="match status" value="1"/>
</dbReference>
<evidence type="ECO:0000313" key="2">
    <source>
        <dbReference type="EMBL" id="ELY46337.1"/>
    </source>
</evidence>
<dbReference type="InterPro" id="IPR058280">
    <property type="entry name" value="DUF7974"/>
</dbReference>
<dbReference type="RefSeq" id="WP_008161385.1">
    <property type="nucleotide sequence ID" value="NZ_AOHX01000030.1"/>
</dbReference>